<evidence type="ECO:0000313" key="1">
    <source>
        <dbReference type="EMBL" id="THD11077.1"/>
    </source>
</evidence>
<dbReference type="EMBL" id="MWQO01000016">
    <property type="protein sequence ID" value="THD11077.1"/>
    <property type="molecule type" value="Genomic_DNA"/>
</dbReference>
<evidence type="ECO:0000313" key="2">
    <source>
        <dbReference type="Proteomes" id="UP000307749"/>
    </source>
</evidence>
<dbReference type="Proteomes" id="UP000307749">
    <property type="component" value="Unassembled WGS sequence"/>
</dbReference>
<sequence length="66" mass="7296">MGGAQTIWSALTTIIQMEGRVTQQAQLLTAQQARIETLTERVIRLEAQMEMLLIGAGAKSPSKRLR</sequence>
<dbReference type="OrthoDB" id="9799796at2"/>
<keyword evidence="2" id="KW-1185">Reference proteome</keyword>
<dbReference type="RefSeq" id="WP_081126483.1">
    <property type="nucleotide sequence ID" value="NZ_LDOS01000001.1"/>
</dbReference>
<dbReference type="AlphaFoldDB" id="A0A4S3KPY4"/>
<comment type="caution">
    <text evidence="1">The sequence shown here is derived from an EMBL/GenBank/DDBJ whole genome shotgun (WGS) entry which is preliminary data.</text>
</comment>
<reference evidence="1 2" key="1">
    <citation type="submission" date="2017-02" db="EMBL/GenBank/DDBJ databases">
        <title>Whole genome sequencing of Metallibacterium scheffleri DSM 24874 (T).</title>
        <authorList>
            <person name="Kumar S."/>
            <person name="Patil P."/>
            <person name="Patil P.B."/>
        </authorList>
    </citation>
    <scope>NUCLEOTIDE SEQUENCE [LARGE SCALE GENOMIC DNA]</scope>
    <source>
        <strain evidence="1 2">DSM 24874</strain>
    </source>
</reference>
<name>A0A4S3KPY4_9GAMM</name>
<accession>A0A4S3KPY4</accession>
<gene>
    <name evidence="1" type="ORF">B1806_04955</name>
</gene>
<proteinExistence type="predicted"/>
<organism evidence="1 2">
    <name type="scientific">Metallibacterium scheffleri</name>
    <dbReference type="NCBI Taxonomy" id="993689"/>
    <lineage>
        <taxon>Bacteria</taxon>
        <taxon>Pseudomonadati</taxon>
        <taxon>Pseudomonadota</taxon>
        <taxon>Gammaproteobacteria</taxon>
        <taxon>Lysobacterales</taxon>
        <taxon>Rhodanobacteraceae</taxon>
        <taxon>Metallibacterium</taxon>
    </lineage>
</organism>
<protein>
    <submittedName>
        <fullName evidence="1">Uncharacterized protein</fullName>
    </submittedName>
</protein>